<dbReference type="Proteomes" id="UP000830167">
    <property type="component" value="Chromosome"/>
</dbReference>
<dbReference type="RefSeq" id="WP_347438889.1">
    <property type="nucleotide sequence ID" value="NZ_CP089291.1"/>
</dbReference>
<dbReference type="InterPro" id="IPR037118">
    <property type="entry name" value="Val-tRNA_synth_C_sf"/>
</dbReference>
<evidence type="ECO:0000313" key="6">
    <source>
        <dbReference type="EMBL" id="UOF92203.1"/>
    </source>
</evidence>
<dbReference type="InterPro" id="IPR027417">
    <property type="entry name" value="P-loop_NTPase"/>
</dbReference>
<keyword evidence="7" id="KW-1185">Reference proteome</keyword>
<evidence type="ECO:0000256" key="1">
    <source>
        <dbReference type="ARBA" id="ARBA00022741"/>
    </source>
</evidence>
<dbReference type="InterPro" id="IPR003593">
    <property type="entry name" value="AAA+_ATPase"/>
</dbReference>
<feature type="domain" description="ABC transporter" evidence="5">
    <location>
        <begin position="330"/>
        <end position="544"/>
    </location>
</feature>
<dbReference type="Gene3D" id="1.10.287.380">
    <property type="entry name" value="Valyl-tRNA synthetase, C-terminal domain"/>
    <property type="match status" value="1"/>
</dbReference>
<keyword evidence="2 6" id="KW-0067">ATP-binding</keyword>
<keyword evidence="3" id="KW-0175">Coiled coil</keyword>
<evidence type="ECO:0000259" key="5">
    <source>
        <dbReference type="PROSITE" id="PS50893"/>
    </source>
</evidence>
<dbReference type="GO" id="GO:0005524">
    <property type="term" value="F:ATP binding"/>
    <property type="evidence" value="ECO:0007669"/>
    <property type="project" value="UniProtKB-KW"/>
</dbReference>
<dbReference type="Pfam" id="PF16326">
    <property type="entry name" value="ABC_tran_CTD"/>
    <property type="match status" value="1"/>
</dbReference>
<evidence type="ECO:0000256" key="2">
    <source>
        <dbReference type="ARBA" id="ARBA00022840"/>
    </source>
</evidence>
<dbReference type="PROSITE" id="PS50893">
    <property type="entry name" value="ABC_TRANSPORTER_2"/>
    <property type="match status" value="2"/>
</dbReference>
<dbReference type="InterPro" id="IPR032524">
    <property type="entry name" value="ABC_tran_C"/>
</dbReference>
<dbReference type="EMBL" id="CP089291">
    <property type="protein sequence ID" value="UOF92203.1"/>
    <property type="molecule type" value="Genomic_DNA"/>
</dbReference>
<protein>
    <submittedName>
        <fullName evidence="6">ABC-F family ATP-binding cassette domain-containing protein</fullName>
    </submittedName>
</protein>
<reference evidence="6" key="1">
    <citation type="submission" date="2021-12" db="EMBL/GenBank/DDBJ databases">
        <title>Alicyclobacillaceae gen. nov., sp. nov., isolated from chalcocite enrichment system.</title>
        <authorList>
            <person name="Jiang Z."/>
        </authorList>
    </citation>
    <scope>NUCLEOTIDE SEQUENCE</scope>
    <source>
        <strain evidence="6">MYW30-H2</strain>
    </source>
</reference>
<dbReference type="PROSITE" id="PS00211">
    <property type="entry name" value="ABC_TRANSPORTER_1"/>
    <property type="match status" value="2"/>
</dbReference>
<dbReference type="Gene3D" id="3.40.50.300">
    <property type="entry name" value="P-loop containing nucleotide triphosphate hydrolases"/>
    <property type="match status" value="2"/>
</dbReference>
<dbReference type="Pfam" id="PF00005">
    <property type="entry name" value="ABC_tran"/>
    <property type="match status" value="2"/>
</dbReference>
<evidence type="ECO:0000313" key="7">
    <source>
        <dbReference type="Proteomes" id="UP000830167"/>
    </source>
</evidence>
<evidence type="ECO:0000256" key="3">
    <source>
        <dbReference type="SAM" id="Coils"/>
    </source>
</evidence>
<dbReference type="InterPro" id="IPR017871">
    <property type="entry name" value="ABC_transporter-like_CS"/>
</dbReference>
<dbReference type="InterPro" id="IPR003439">
    <property type="entry name" value="ABC_transporter-like_ATP-bd"/>
</dbReference>
<accession>A0ABY4CNX6</accession>
<feature type="domain" description="ABC transporter" evidence="5">
    <location>
        <begin position="4"/>
        <end position="263"/>
    </location>
</feature>
<dbReference type="PANTHER" id="PTHR42855">
    <property type="entry name" value="ABC TRANSPORTER ATP-BINDING SUBUNIT"/>
    <property type="match status" value="1"/>
</dbReference>
<dbReference type="SUPFAM" id="SSF52540">
    <property type="entry name" value="P-loop containing nucleoside triphosphate hydrolases"/>
    <property type="match status" value="2"/>
</dbReference>
<evidence type="ECO:0000256" key="4">
    <source>
        <dbReference type="SAM" id="MobiDB-lite"/>
    </source>
</evidence>
<name>A0ABY4CNX6_9BACL</name>
<proteinExistence type="predicted"/>
<dbReference type="CDD" id="cd03221">
    <property type="entry name" value="ABCF_EF-3"/>
    <property type="match status" value="2"/>
</dbReference>
<dbReference type="Pfam" id="PF12848">
    <property type="entry name" value="ABC_tran_Xtn"/>
    <property type="match status" value="1"/>
</dbReference>
<sequence length="645" mass="72973">MILLQASHIQKSFAGDPILRDASITIQDKDRSALIGINGAGKSTLFKIIAGQFTPDTGDISISKQATIGYLAQTGSLDTEQTIFTAMRAVFQHISEMESQLKNLELQMGDEEILGNSSAYEKLMQSYSALTEAFEEAGGYAVDAKIRGVLHGLGFPEETHQTIIHTLSGGQKTRLALCKLLLQEPSVLLLDEPTNYLDMDTVQWLEQYLRQYQGAVLVISHDRYFIDHFANAVYELNDGVIKQYKGNYTDFLKQKEAELEQTIKLFEQQQGEIARLEDFVRRNIARASTSKRAQSKQKLLDKIERIDKPTINQQVFFSFETAKRSGNDVLQGTQLGSFLGDRWIFRNLHLEIRRGDRIALLGPNGIGKSTLIKSLIGELPLAEGYVQLGANVQIGYYDQEHSSLSSTSTILQEVWNEYPALDRTTVRSVLGQFLFSGEEVEKLISSLSGGEKARVLLAKLMLKQANFLILDEPTNHLDLLSKEILEEALANYDGTLLFISHDRYFINKLANRVIELTPLGMKSYLGNYDDFVEKKAQLLALQALQNTPAMPKNNESPSVKTSANQERRSEDKQRQREERKRKRQIEEVEQKISELEDAIAWIEQQLCDPATFADPEQSIAINTRYQELQTQLETLFVTWEELQED</sequence>
<gene>
    <name evidence="6" type="ORF">LSG31_08530</name>
</gene>
<organism evidence="6 7">
    <name type="scientific">Fodinisporobacter ferrooxydans</name>
    <dbReference type="NCBI Taxonomy" id="2901836"/>
    <lineage>
        <taxon>Bacteria</taxon>
        <taxon>Bacillati</taxon>
        <taxon>Bacillota</taxon>
        <taxon>Bacilli</taxon>
        <taxon>Bacillales</taxon>
        <taxon>Alicyclobacillaceae</taxon>
        <taxon>Fodinisporobacter</taxon>
    </lineage>
</organism>
<feature type="region of interest" description="Disordered" evidence="4">
    <location>
        <begin position="546"/>
        <end position="584"/>
    </location>
</feature>
<dbReference type="InterPro" id="IPR051309">
    <property type="entry name" value="ABCF_ATPase"/>
</dbReference>
<feature type="compositionally biased region" description="Basic and acidic residues" evidence="4">
    <location>
        <begin position="565"/>
        <end position="584"/>
    </location>
</feature>
<keyword evidence="1" id="KW-0547">Nucleotide-binding</keyword>
<dbReference type="PANTHER" id="PTHR42855:SF2">
    <property type="entry name" value="DRUG RESISTANCE ABC TRANSPORTER,ATP-BINDING PROTEIN"/>
    <property type="match status" value="1"/>
</dbReference>
<feature type="coiled-coil region" evidence="3">
    <location>
        <begin position="87"/>
        <end position="114"/>
    </location>
</feature>
<dbReference type="InterPro" id="IPR032781">
    <property type="entry name" value="ABC_tran_Xtn"/>
</dbReference>
<dbReference type="SMART" id="SM00382">
    <property type="entry name" value="AAA"/>
    <property type="match status" value="2"/>
</dbReference>
<feature type="compositionally biased region" description="Polar residues" evidence="4">
    <location>
        <begin position="553"/>
        <end position="564"/>
    </location>
</feature>